<dbReference type="InterPro" id="IPR003673">
    <property type="entry name" value="CoA-Trfase_fam_III"/>
</dbReference>
<dbReference type="EC" id="5.1.99.4" evidence="1"/>
<dbReference type="GO" id="GO:0008111">
    <property type="term" value="F:alpha-methylacyl-CoA racemase activity"/>
    <property type="evidence" value="ECO:0007669"/>
    <property type="project" value="UniProtKB-EC"/>
</dbReference>
<dbReference type="eggNOG" id="COG1804">
    <property type="taxonomic scope" value="Bacteria"/>
</dbReference>
<dbReference type="PANTHER" id="PTHR48228">
    <property type="entry name" value="SUCCINYL-COA--D-CITRAMALATE COA-TRANSFERASE"/>
    <property type="match status" value="1"/>
</dbReference>
<dbReference type="EMBL" id="ACJM01000009">
    <property type="protein sequence ID" value="EEG77121.1"/>
    <property type="molecule type" value="Genomic_DNA"/>
</dbReference>
<dbReference type="Gene3D" id="3.40.50.10540">
    <property type="entry name" value="Crotonobetainyl-coa:carnitine coa-transferase, domain 1"/>
    <property type="match status" value="2"/>
</dbReference>
<gene>
    <name evidence="1" type="ORF">DealDRAFT_1874</name>
</gene>
<evidence type="ECO:0000313" key="1">
    <source>
        <dbReference type="EMBL" id="EEG77121.1"/>
    </source>
</evidence>
<keyword evidence="1" id="KW-0413">Isomerase</keyword>
<dbReference type="Gene3D" id="3.30.1540.10">
    <property type="entry name" value="formyl-coa transferase, domain 3"/>
    <property type="match status" value="1"/>
</dbReference>
<keyword evidence="2" id="KW-1185">Reference proteome</keyword>
<reference evidence="1 2" key="1">
    <citation type="submission" date="2009-02" db="EMBL/GenBank/DDBJ databases">
        <title>Sequencing of the draft genome and assembly of Dethiobacter alkaliphilus AHT 1.</title>
        <authorList>
            <consortium name="US DOE Joint Genome Institute (JGI-PGF)"/>
            <person name="Lucas S."/>
            <person name="Copeland A."/>
            <person name="Lapidus A."/>
            <person name="Glavina del Rio T."/>
            <person name="Dalin E."/>
            <person name="Tice H."/>
            <person name="Bruce D."/>
            <person name="Goodwin L."/>
            <person name="Pitluck S."/>
            <person name="Larimer F."/>
            <person name="Land M.L."/>
            <person name="Hauser L."/>
            <person name="Muyzer G."/>
        </authorList>
    </citation>
    <scope>NUCLEOTIDE SEQUENCE [LARGE SCALE GENOMIC DNA]</scope>
    <source>
        <strain evidence="1 2">AHT 1</strain>
    </source>
</reference>
<protein>
    <submittedName>
        <fullName evidence="1">Alpha-methylacyl-CoA racemase</fullName>
        <ecNumber evidence="1">5.1.99.4</ecNumber>
    </submittedName>
</protein>
<dbReference type="RefSeq" id="WP_008516854.1">
    <property type="nucleotide sequence ID" value="NZ_ACJM01000009.1"/>
</dbReference>
<dbReference type="Proteomes" id="UP000006443">
    <property type="component" value="Unassembled WGS sequence"/>
</dbReference>
<comment type="caution">
    <text evidence="1">The sequence shown here is derived from an EMBL/GenBank/DDBJ whole genome shotgun (WGS) entry which is preliminary data.</text>
</comment>
<dbReference type="STRING" id="555088.DealDRAFT_1874"/>
<dbReference type="SUPFAM" id="SSF89796">
    <property type="entry name" value="CoA-transferase family III (CaiB/BaiF)"/>
    <property type="match status" value="1"/>
</dbReference>
<dbReference type="InterPro" id="IPR044855">
    <property type="entry name" value="CoA-Trfase_III_dom3_sf"/>
</dbReference>
<evidence type="ECO:0000313" key="2">
    <source>
        <dbReference type="Proteomes" id="UP000006443"/>
    </source>
</evidence>
<dbReference type="InterPro" id="IPR050509">
    <property type="entry name" value="CoA-transferase_III"/>
</dbReference>
<accession>C0GHB5</accession>
<feature type="non-terminal residue" evidence="1">
    <location>
        <position position="1"/>
    </location>
</feature>
<name>C0GHB5_DETAL</name>
<dbReference type="Pfam" id="PF02515">
    <property type="entry name" value="CoA_transf_3"/>
    <property type="match status" value="1"/>
</dbReference>
<dbReference type="OrthoDB" id="9797653at2"/>
<dbReference type="InterPro" id="IPR023606">
    <property type="entry name" value="CoA-Trfase_III_dom_1_sf"/>
</dbReference>
<proteinExistence type="predicted"/>
<organism evidence="1 2">
    <name type="scientific">Dethiobacter alkaliphilus AHT 1</name>
    <dbReference type="NCBI Taxonomy" id="555088"/>
    <lineage>
        <taxon>Bacteria</taxon>
        <taxon>Bacillati</taxon>
        <taxon>Bacillota</taxon>
        <taxon>Dethiobacteria</taxon>
        <taxon>Dethiobacterales</taxon>
        <taxon>Dethiobacteraceae</taxon>
        <taxon>Dethiobacter</taxon>
    </lineage>
</organism>
<sequence length="375" mass="40579">LDLTRLYPGPFCTMMLADMGADVIKVESPGEGDYFRKMGPMEGEDSHYFRLLNRNKKSITLNLKDPKGIEIFLRLAADADVVVEGFRPGVVDSLGIGYDQVRRINEKIIYCSITGYGQDGPLRDRAGHDLNYIALSGILDITGQAGGPPVIPGVQIGDVGGGTQMALSAILAALFARERGRGGTYIDVAMLDGLVSWLPISMAEVFAGNEIKRGEAELNGGLACYSVYKTADGGYMALGALEKKFWLSFCAAVGRNDLRDVQYQQDQAGLKKELAGIFGQKNRRQWEEIFAGVDACCEPVLSLPEVKEHPQVKAREMVTGKSLNFPVRFKDGASVQSGPAPAIGEHTEEVLLTAGLTDEDILKLRQEGVLGSRGC</sequence>
<dbReference type="AlphaFoldDB" id="C0GHB5"/>
<dbReference type="PANTHER" id="PTHR48228:SF5">
    <property type="entry name" value="ALPHA-METHYLACYL-COA RACEMASE"/>
    <property type="match status" value="1"/>
</dbReference>